<dbReference type="AlphaFoldDB" id="A0A432MHW3"/>
<keyword evidence="2" id="KW-1185">Reference proteome</keyword>
<dbReference type="EMBL" id="RYZH01000028">
    <property type="protein sequence ID" value="RUL86954.1"/>
    <property type="molecule type" value="Genomic_DNA"/>
</dbReference>
<accession>A0A432MHW3</accession>
<comment type="caution">
    <text evidence="1">The sequence shown here is derived from an EMBL/GenBank/DDBJ whole genome shotgun (WGS) entry which is preliminary data.</text>
</comment>
<reference evidence="1 2" key="2">
    <citation type="submission" date="2019-01" db="EMBL/GenBank/DDBJ databases">
        <title>Tautonia sociabilis, a novel thermotolerant planctomycete of Isosphaeraceae family, isolated from a 4000 m deep subterranean habitat.</title>
        <authorList>
            <person name="Kovaleva O.L."/>
            <person name="Elcheninov A.G."/>
            <person name="Van Heerden E."/>
            <person name="Toshchakov S.V."/>
            <person name="Novikov A."/>
            <person name="Bonch-Osmolovskaya E.A."/>
            <person name="Kublanov I.V."/>
        </authorList>
    </citation>
    <scope>NUCLEOTIDE SEQUENCE [LARGE SCALE GENOMIC DNA]</scope>
    <source>
        <strain evidence="1 2">GM2012</strain>
    </source>
</reference>
<dbReference type="Proteomes" id="UP000280296">
    <property type="component" value="Unassembled WGS sequence"/>
</dbReference>
<evidence type="ECO:0000313" key="1">
    <source>
        <dbReference type="EMBL" id="RUL86954.1"/>
    </source>
</evidence>
<dbReference type="OrthoDB" id="1495259at2"/>
<reference evidence="1 2" key="1">
    <citation type="submission" date="2018-12" db="EMBL/GenBank/DDBJ databases">
        <authorList>
            <person name="Toschakov S.V."/>
        </authorList>
    </citation>
    <scope>NUCLEOTIDE SEQUENCE [LARGE SCALE GENOMIC DNA]</scope>
    <source>
        <strain evidence="1 2">GM2012</strain>
    </source>
</reference>
<name>A0A432MHW3_9BACT</name>
<proteinExistence type="predicted"/>
<gene>
    <name evidence="1" type="ORF">TsocGM_15040</name>
</gene>
<evidence type="ECO:0000313" key="2">
    <source>
        <dbReference type="Proteomes" id="UP000280296"/>
    </source>
</evidence>
<dbReference type="RefSeq" id="WP_126726289.1">
    <property type="nucleotide sequence ID" value="NZ_RYZH01000028.1"/>
</dbReference>
<sequence length="151" mass="16415">MALLAVDTGLRTGLALFNREGRLAWYRSQHFGNRSALRRGAFGLLRSIDGLDLLVLEGGGPIAEVWRREAERLGLVVRVIGAEVWRSALGAVGDRDRPKRAADALARRVISWSGAPRPTSLRHDAAEAILIGFWGVLDAGWLDQPPGEVLG</sequence>
<organism evidence="1 2">
    <name type="scientific">Tautonia sociabilis</name>
    <dbReference type="NCBI Taxonomy" id="2080755"/>
    <lineage>
        <taxon>Bacteria</taxon>
        <taxon>Pseudomonadati</taxon>
        <taxon>Planctomycetota</taxon>
        <taxon>Planctomycetia</taxon>
        <taxon>Isosphaerales</taxon>
        <taxon>Isosphaeraceae</taxon>
        <taxon>Tautonia</taxon>
    </lineage>
</organism>
<protein>
    <submittedName>
        <fullName evidence="1">Uncharacterized protein</fullName>
    </submittedName>
</protein>